<sequence>MISKSSRVSVLFFYFISLICLSATNLPRSFDVTPILSNTSFTNTTLTESNNTSTNVTTDPTILPIVSSNITDEITSPSSSNFLNASRLFTIQLTLSPALNPSNENQTIKSVRNVLNGTITGQSLNGTILGGISNSISQWSNSSSSSVSSPPLPSFFIWMLLNGKNSSVFITQSSLPSHNNDQRLGRLTVEFENGKQFSKSLILSTFGSQQNLTSFNFDDSLTFFIDAWKI</sequence>
<dbReference type="OrthoDB" id="10472120at2759"/>
<feature type="signal peptide" evidence="1">
    <location>
        <begin position="1"/>
        <end position="22"/>
    </location>
</feature>
<proteinExistence type="predicted"/>
<dbReference type="HOGENOM" id="CLU_1205002_0_0_1"/>
<name>F4R7Y7_MELLP</name>
<gene>
    <name evidence="2" type="ORF">MELLADRAFT_102336</name>
</gene>
<dbReference type="EMBL" id="GL883092">
    <property type="protein sequence ID" value="EGG11706.1"/>
    <property type="molecule type" value="Genomic_DNA"/>
</dbReference>
<dbReference type="GeneID" id="18921643"/>
<feature type="chain" id="PRO_5003321412" description="Secreted protein" evidence="1">
    <location>
        <begin position="23"/>
        <end position="230"/>
    </location>
</feature>
<evidence type="ECO:0008006" key="4">
    <source>
        <dbReference type="Google" id="ProtNLM"/>
    </source>
</evidence>
<protein>
    <recommendedName>
        <fullName evidence="4">Secreted protein</fullName>
    </recommendedName>
</protein>
<reference evidence="3" key="1">
    <citation type="journal article" date="2011" name="Proc. Natl. Acad. Sci. U.S.A.">
        <title>Obligate biotrophy features unraveled by the genomic analysis of rust fungi.</title>
        <authorList>
            <person name="Duplessis S."/>
            <person name="Cuomo C.A."/>
            <person name="Lin Y.-C."/>
            <person name="Aerts A."/>
            <person name="Tisserant E."/>
            <person name="Veneault-Fourrey C."/>
            <person name="Joly D.L."/>
            <person name="Hacquard S."/>
            <person name="Amselem J."/>
            <person name="Cantarel B.L."/>
            <person name="Chiu R."/>
            <person name="Coutinho P.M."/>
            <person name="Feau N."/>
            <person name="Field M."/>
            <person name="Frey P."/>
            <person name="Gelhaye E."/>
            <person name="Goldberg J."/>
            <person name="Grabherr M.G."/>
            <person name="Kodira C.D."/>
            <person name="Kohler A."/>
            <person name="Kuees U."/>
            <person name="Lindquist E.A."/>
            <person name="Lucas S.M."/>
            <person name="Mago R."/>
            <person name="Mauceli E."/>
            <person name="Morin E."/>
            <person name="Murat C."/>
            <person name="Pangilinan J.L."/>
            <person name="Park R."/>
            <person name="Pearson M."/>
            <person name="Quesneville H."/>
            <person name="Rouhier N."/>
            <person name="Sakthikumar S."/>
            <person name="Salamov A.A."/>
            <person name="Schmutz J."/>
            <person name="Selles B."/>
            <person name="Shapiro H."/>
            <person name="Tanguay P."/>
            <person name="Tuskan G.A."/>
            <person name="Henrissat B."/>
            <person name="Van de Peer Y."/>
            <person name="Rouze P."/>
            <person name="Ellis J.G."/>
            <person name="Dodds P.N."/>
            <person name="Schein J.E."/>
            <person name="Zhong S."/>
            <person name="Hamelin R.C."/>
            <person name="Grigoriev I.V."/>
            <person name="Szabo L.J."/>
            <person name="Martin F."/>
        </authorList>
    </citation>
    <scope>NUCLEOTIDE SEQUENCE [LARGE SCALE GENOMIC DNA]</scope>
    <source>
        <strain evidence="3">98AG31 / pathotype 3-4-7</strain>
    </source>
</reference>
<dbReference type="InParanoid" id="F4R7Y7"/>
<evidence type="ECO:0000313" key="3">
    <source>
        <dbReference type="Proteomes" id="UP000001072"/>
    </source>
</evidence>
<organism evidence="3">
    <name type="scientific">Melampsora larici-populina (strain 98AG31 / pathotype 3-4-7)</name>
    <name type="common">Poplar leaf rust fungus</name>
    <dbReference type="NCBI Taxonomy" id="747676"/>
    <lineage>
        <taxon>Eukaryota</taxon>
        <taxon>Fungi</taxon>
        <taxon>Dikarya</taxon>
        <taxon>Basidiomycota</taxon>
        <taxon>Pucciniomycotina</taxon>
        <taxon>Pucciniomycetes</taxon>
        <taxon>Pucciniales</taxon>
        <taxon>Melampsoraceae</taxon>
        <taxon>Melampsora</taxon>
    </lineage>
</organism>
<keyword evidence="1" id="KW-0732">Signal</keyword>
<dbReference type="Proteomes" id="UP000001072">
    <property type="component" value="Unassembled WGS sequence"/>
</dbReference>
<accession>F4R7Y7</accession>
<evidence type="ECO:0000313" key="2">
    <source>
        <dbReference type="EMBL" id="EGG11706.1"/>
    </source>
</evidence>
<dbReference type="KEGG" id="mlr:MELLADRAFT_102336"/>
<dbReference type="VEuPathDB" id="FungiDB:MELLADRAFT_102336"/>
<dbReference type="RefSeq" id="XP_007405341.1">
    <property type="nucleotide sequence ID" value="XM_007405279.1"/>
</dbReference>
<dbReference type="AlphaFoldDB" id="F4R7Y7"/>
<evidence type="ECO:0000256" key="1">
    <source>
        <dbReference type="SAM" id="SignalP"/>
    </source>
</evidence>
<keyword evidence="3" id="KW-1185">Reference proteome</keyword>